<keyword evidence="7 10" id="KW-1133">Transmembrane helix</keyword>
<dbReference type="Pfam" id="PF02366">
    <property type="entry name" value="PMT"/>
    <property type="match status" value="1"/>
</dbReference>
<evidence type="ECO:0000256" key="10">
    <source>
        <dbReference type="RuleBase" id="RU367007"/>
    </source>
</evidence>
<comment type="subcellular location">
    <subcellularLocation>
        <location evidence="10">Cell membrane</location>
    </subcellularLocation>
    <subcellularLocation>
        <location evidence="1">Endomembrane system</location>
        <topology evidence="1">Multi-pass membrane protein</topology>
    </subcellularLocation>
</comment>
<feature type="region of interest" description="Disordered" evidence="11">
    <location>
        <begin position="1"/>
        <end position="38"/>
    </location>
</feature>
<evidence type="ECO:0000256" key="11">
    <source>
        <dbReference type="SAM" id="MobiDB-lite"/>
    </source>
</evidence>
<dbReference type="GO" id="GO:0004169">
    <property type="term" value="F:dolichyl-phosphate-mannose-protein mannosyltransferase activity"/>
    <property type="evidence" value="ECO:0007669"/>
    <property type="project" value="UniProtKB-UniRule"/>
</dbReference>
<sequence>MSTEEPTTAPRPHAHEAQDAHAAPAPDAAPLAASAAPAVIDADSADAPAQPAPPVPTGSRLDDWWLRLMATPARERAWRWGGPIAVTLLAAVLRLVNLGHPHSLVFDETFYVKDAWTTWNLGYEATWPADADTRFNAGETDIFQTMGSFAVHPPLGKWIIGAGMELFGPGDSTGWRISVAVAGILLVLLTTLIAVKLTRSTLLGVIAGFLLAIDGHAIVMSRVGILDGLSSLFLLLGFGAVLLDRAWHERRLAEALERGRERRAGSGRGRAGEPTWGPAIWWRPWVLAAAVAFGAASSVKWSGLYFLAAFGVYLIVVDALARRRLGLPFWFSAAVLKQGPVTAILLVPLAVVTYLTTWIGWFATTGGMYRTWAQTSNGEWTGALSWVPLAVQNFWHLEVAIYQYHVGENSPHPYSANPLTWLFLIRPTQMYVSQVDDSVCGGTTCYENITSIANPIIWWCATAALFYLVYRLVRRREWQVGLVLMGMVAGYLPWLMYTGRTVFQFYTIAFEPYMILGLTMVIGLALGSRADPRPQRTRALAVVGAFLVICVLVSAWFYPVWVGMPVPAWFLSLHYWLPSWR</sequence>
<evidence type="ECO:0000256" key="2">
    <source>
        <dbReference type="ARBA" id="ARBA00004922"/>
    </source>
</evidence>
<evidence type="ECO:0000313" key="15">
    <source>
        <dbReference type="Proteomes" id="UP000549913"/>
    </source>
</evidence>
<dbReference type="EC" id="2.4.1.-" evidence="10"/>
<evidence type="ECO:0000256" key="7">
    <source>
        <dbReference type="ARBA" id="ARBA00022989"/>
    </source>
</evidence>
<dbReference type="InterPro" id="IPR027005">
    <property type="entry name" value="PMT-like"/>
</dbReference>
<feature type="transmembrane region" description="Helical" evidence="10">
    <location>
        <begin position="503"/>
        <end position="527"/>
    </location>
</feature>
<keyword evidence="10" id="KW-1003">Cell membrane</keyword>
<keyword evidence="15" id="KW-1185">Reference proteome</keyword>
<evidence type="ECO:0000256" key="5">
    <source>
        <dbReference type="ARBA" id="ARBA00022679"/>
    </source>
</evidence>
<dbReference type="GO" id="GO:0005886">
    <property type="term" value="C:plasma membrane"/>
    <property type="evidence" value="ECO:0007669"/>
    <property type="project" value="UniProtKB-SubCell"/>
</dbReference>
<dbReference type="InterPro" id="IPR003342">
    <property type="entry name" value="ArnT-like_N"/>
</dbReference>
<comment type="pathway">
    <text evidence="2 10">Protein modification; protein glycosylation.</text>
</comment>
<dbReference type="GO" id="GO:0012505">
    <property type="term" value="C:endomembrane system"/>
    <property type="evidence" value="ECO:0007669"/>
    <property type="project" value="UniProtKB-SubCell"/>
</dbReference>
<dbReference type="RefSeq" id="WP_271206487.1">
    <property type="nucleotide sequence ID" value="NZ_BSEW01000001.1"/>
</dbReference>
<feature type="transmembrane region" description="Helical" evidence="10">
    <location>
        <begin position="174"/>
        <end position="195"/>
    </location>
</feature>
<evidence type="ECO:0000256" key="6">
    <source>
        <dbReference type="ARBA" id="ARBA00022692"/>
    </source>
</evidence>
<organism evidence="14 15">
    <name type="scientific">Herbiconiux flava</name>
    <dbReference type="NCBI Taxonomy" id="881268"/>
    <lineage>
        <taxon>Bacteria</taxon>
        <taxon>Bacillati</taxon>
        <taxon>Actinomycetota</taxon>
        <taxon>Actinomycetes</taxon>
        <taxon>Micrococcales</taxon>
        <taxon>Microbacteriaceae</taxon>
        <taxon>Herbiconiux</taxon>
    </lineage>
</organism>
<feature type="transmembrane region" description="Helical" evidence="10">
    <location>
        <begin position="225"/>
        <end position="243"/>
    </location>
</feature>
<evidence type="ECO:0000259" key="13">
    <source>
        <dbReference type="Pfam" id="PF16192"/>
    </source>
</evidence>
<comment type="similarity">
    <text evidence="3 10">Belongs to the glycosyltransferase 39 family.</text>
</comment>
<accession>A0A852SPD8</accession>
<evidence type="ECO:0000313" key="14">
    <source>
        <dbReference type="EMBL" id="NYD70662.1"/>
    </source>
</evidence>
<name>A0A852SPD8_9MICO</name>
<keyword evidence="5 10" id="KW-0808">Transferase</keyword>
<dbReference type="InterPro" id="IPR032421">
    <property type="entry name" value="PMT_4TMC"/>
</dbReference>
<protein>
    <recommendedName>
        <fullName evidence="9 10">Polyprenol-phosphate-mannose--protein mannosyltransferase</fullName>
        <ecNumber evidence="10">2.4.1.-</ecNumber>
    </recommendedName>
</protein>
<keyword evidence="6 10" id="KW-0812">Transmembrane</keyword>
<feature type="transmembrane region" description="Helical" evidence="10">
    <location>
        <begin position="77"/>
        <end position="96"/>
    </location>
</feature>
<feature type="transmembrane region" description="Helical" evidence="10">
    <location>
        <begin position="202"/>
        <end position="219"/>
    </location>
</feature>
<feature type="transmembrane region" description="Helical" evidence="10">
    <location>
        <begin position="341"/>
        <end position="363"/>
    </location>
</feature>
<proteinExistence type="inferred from homology"/>
<feature type="compositionally biased region" description="Low complexity" evidence="11">
    <location>
        <begin position="20"/>
        <end position="38"/>
    </location>
</feature>
<evidence type="ECO:0000259" key="12">
    <source>
        <dbReference type="Pfam" id="PF02366"/>
    </source>
</evidence>
<comment type="function">
    <text evidence="10">Protein O-mannosyltransferase that catalyzes the transfer of a single mannose residue from a polyprenol phospho-mannosyl lipidic donor to the hydroxyl group of selected serine and threonine residues in acceptor proteins.</text>
</comment>
<feature type="transmembrane region" description="Helical" evidence="10">
    <location>
        <begin position="480"/>
        <end position="497"/>
    </location>
</feature>
<dbReference type="Pfam" id="PF16192">
    <property type="entry name" value="PMT_4TMC"/>
    <property type="match status" value="1"/>
</dbReference>
<gene>
    <name evidence="14" type="ORF">BJ984_001820</name>
</gene>
<dbReference type="Proteomes" id="UP000549913">
    <property type="component" value="Unassembled WGS sequence"/>
</dbReference>
<dbReference type="PANTHER" id="PTHR10050:SF46">
    <property type="entry name" value="PROTEIN O-MANNOSYL-TRANSFERASE 2"/>
    <property type="match status" value="1"/>
</dbReference>
<evidence type="ECO:0000256" key="9">
    <source>
        <dbReference type="ARBA" id="ARBA00093617"/>
    </source>
</evidence>
<evidence type="ECO:0000256" key="1">
    <source>
        <dbReference type="ARBA" id="ARBA00004127"/>
    </source>
</evidence>
<dbReference type="AlphaFoldDB" id="A0A852SPD8"/>
<dbReference type="PANTHER" id="PTHR10050">
    <property type="entry name" value="DOLICHYL-PHOSPHATE-MANNOSE--PROTEIN MANNOSYLTRANSFERASE"/>
    <property type="match status" value="1"/>
</dbReference>
<feature type="transmembrane region" description="Helical" evidence="10">
    <location>
        <begin position="303"/>
        <end position="321"/>
    </location>
</feature>
<evidence type="ECO:0000256" key="4">
    <source>
        <dbReference type="ARBA" id="ARBA00022676"/>
    </source>
</evidence>
<dbReference type="EMBL" id="JACCBM010000001">
    <property type="protein sequence ID" value="NYD70662.1"/>
    <property type="molecule type" value="Genomic_DNA"/>
</dbReference>
<keyword evidence="4 10" id="KW-0328">Glycosyltransferase</keyword>
<feature type="transmembrane region" description="Helical" evidence="10">
    <location>
        <begin position="539"/>
        <end position="561"/>
    </location>
</feature>
<feature type="domain" description="Protein O-mannosyl-transferase C-terminal four TM" evidence="13">
    <location>
        <begin position="391"/>
        <end position="580"/>
    </location>
</feature>
<keyword evidence="8 10" id="KW-0472">Membrane</keyword>
<comment type="caution">
    <text evidence="14">The sequence shown here is derived from an EMBL/GenBank/DDBJ whole genome shotgun (WGS) entry which is preliminary data.</text>
</comment>
<feature type="domain" description="ArnT-like N-terminal" evidence="12">
    <location>
        <begin position="85"/>
        <end position="238"/>
    </location>
</feature>
<evidence type="ECO:0000256" key="8">
    <source>
        <dbReference type="ARBA" id="ARBA00023136"/>
    </source>
</evidence>
<dbReference type="UniPathway" id="UPA00378"/>
<reference evidence="14 15" key="1">
    <citation type="submission" date="2020-07" db="EMBL/GenBank/DDBJ databases">
        <title>Sequencing the genomes of 1000 actinobacteria strains.</title>
        <authorList>
            <person name="Klenk H.-P."/>
        </authorList>
    </citation>
    <scope>NUCLEOTIDE SEQUENCE [LARGE SCALE GENOMIC DNA]</scope>
    <source>
        <strain evidence="14 15">DSM 26474</strain>
    </source>
</reference>
<evidence type="ECO:0000256" key="3">
    <source>
        <dbReference type="ARBA" id="ARBA00007222"/>
    </source>
</evidence>